<proteinExistence type="inferred from homology"/>
<dbReference type="Gene3D" id="3.90.1720.10">
    <property type="entry name" value="endopeptidase domain like (from Nostoc punctiforme)"/>
    <property type="match status" value="1"/>
</dbReference>
<dbReference type="EMBL" id="NGLE02000001">
    <property type="protein sequence ID" value="MEI5994029.1"/>
    <property type="molecule type" value="Genomic_DNA"/>
</dbReference>
<comment type="caution">
    <text evidence="8">The sequence shown here is derived from an EMBL/GenBank/DDBJ whole genome shotgun (WGS) entry which is preliminary data.</text>
</comment>
<dbReference type="OrthoDB" id="9805070at2"/>
<protein>
    <recommendedName>
        <fullName evidence="6">NlpC/P60 domain-containing protein</fullName>
    </recommendedName>
</protein>
<dbReference type="RefSeq" id="WP_086330447.1">
    <property type="nucleotide sequence ID" value="NZ_NGLE02000001.1"/>
</dbReference>
<evidence type="ECO:0000259" key="6">
    <source>
        <dbReference type="PROSITE" id="PS51935"/>
    </source>
</evidence>
<dbReference type="STRING" id="1834181.A5880_001506"/>
<accession>A0A242CE70</accession>
<dbReference type="Pfam" id="PF18013">
    <property type="entry name" value="Phage_lysozyme2"/>
    <property type="match status" value="1"/>
</dbReference>
<dbReference type="InterPro" id="IPR038765">
    <property type="entry name" value="Papain-like_cys_pep_sf"/>
</dbReference>
<dbReference type="SUPFAM" id="SSF54001">
    <property type="entry name" value="Cysteine proteinases"/>
    <property type="match status" value="1"/>
</dbReference>
<comment type="similarity">
    <text evidence="1">Belongs to the peptidase C40 family.</text>
</comment>
<keyword evidence="2" id="KW-0645">Protease</keyword>
<dbReference type="Gene3D" id="1.10.530.10">
    <property type="match status" value="1"/>
</dbReference>
<sequence length="859" mass="96407">MSSNETAINWMDQRKGKVTYSRPARLGPNSYDCSSAVYYALIAAGVFSVGTMGNTDTLFGHLESAGWQQVSNPQRGDVFIWGIRGASGGDDGHAGIFVDSTSIIHCNLFANGISVDNHASRRSYNGNPPATFYRNPKGSSGGSTPAPEITSEEERRAWSIAQLLNKSGYNMSSIAGLLGNIDVETGGSMNPDTDQIDGPAYGLVQWDGSAYPLVGSPTYNGREYVQRLLSHAGINGNYTSVEVQTRLIDWCMFNGQWIGVVEPKSVEGFKNATDVEQATFAFVKNFERAGTEHLQRRYDAAKRWHTFLNKLPSDLGELETFETMTNVGSLDFLGIKNGEIHASGWHFSSDKGDQYIAFINAETDQELGRIKAAPMDRPDVKEAYPKVIGVENAGFDVKLKVANGTAVYIKGIRTNGSAIDELIFDKIIIFEQAFDVEIDPYAKSNTKFFFEILENGKVIKRGTKILNTLSWNNELMYVPTTQIELPIEYTEWIKGREEIKLYINQKVFHGIVTGYTLDKDNETLSVELAHVVSEWEYRQISTNLAAKNRTINDIYSTLDFRYPGWNVNYLQDSAMRVIDYVYSRQNKLEGLTKTCELTPDLFWRVGFHFGRALEIGSFGEKKSYIFSTKPSSKQNIRIIAEPTINHNFDHVVNIATVYGEKSDSGMSSMSLREIYENKASQDPKFPVLILRKGINNERGYDYIQFSKLAPNGNIEYSVIDTESIALESAKVIEGAFSFNDLAPFNTNEKEITDEDRAKAAKTAYDAAVKKLKQSRRTYQIELTVEELPDDINVGDKVRLLYDNQLLAVEECSNYMKKILKLDDWFYITSINYAIDQNGVEQNSVVLEKFLKVDRESGQQ</sequence>
<dbReference type="EMBL" id="NGLE01000002">
    <property type="protein sequence ID" value="OTO08506.1"/>
    <property type="molecule type" value="Genomic_DNA"/>
</dbReference>
<dbReference type="GO" id="GO:0006508">
    <property type="term" value="P:proteolysis"/>
    <property type="evidence" value="ECO:0007669"/>
    <property type="project" value="UniProtKB-KW"/>
</dbReference>
<feature type="region of interest" description="Disordered" evidence="5">
    <location>
        <begin position="126"/>
        <end position="152"/>
    </location>
</feature>
<evidence type="ECO:0000256" key="2">
    <source>
        <dbReference type="ARBA" id="ARBA00022670"/>
    </source>
</evidence>
<dbReference type="PROSITE" id="PS51935">
    <property type="entry name" value="NLPC_P60"/>
    <property type="match status" value="1"/>
</dbReference>
<dbReference type="InterPro" id="IPR008044">
    <property type="entry name" value="Phage_lysin"/>
</dbReference>
<dbReference type="GO" id="GO:0008234">
    <property type="term" value="F:cysteine-type peptidase activity"/>
    <property type="evidence" value="ECO:0007669"/>
    <property type="project" value="UniProtKB-KW"/>
</dbReference>
<keyword evidence="4" id="KW-0788">Thiol protease</keyword>
<dbReference type="InterPro" id="IPR041219">
    <property type="entry name" value="Phage_lysozyme2"/>
</dbReference>
<evidence type="ECO:0000313" key="8">
    <source>
        <dbReference type="EMBL" id="OTO08506.1"/>
    </source>
</evidence>
<evidence type="ECO:0000313" key="9">
    <source>
        <dbReference type="Proteomes" id="UP000195139"/>
    </source>
</evidence>
<gene>
    <name evidence="8" type="ORF">A5880_001506</name>
    <name evidence="7" type="ORF">A5880_001587</name>
</gene>
<dbReference type="Pfam" id="PF05382">
    <property type="entry name" value="Amidase_5"/>
    <property type="match status" value="1"/>
</dbReference>
<evidence type="ECO:0000256" key="1">
    <source>
        <dbReference type="ARBA" id="ARBA00007074"/>
    </source>
</evidence>
<name>A0A242CE70_9ENTE</name>
<reference evidence="7 9" key="2">
    <citation type="submission" date="2018-07" db="EMBL/GenBank/DDBJ databases">
        <title>The Genome Sequence of Enterococcus sp. DIV0659b.</title>
        <authorList>
            <consortium name="The Broad Institute Genomics Platform"/>
            <consortium name="The Broad Institute Genomic Center for Infectious Diseases"/>
            <person name="Earl A."/>
            <person name="Manson A."/>
            <person name="Schwartman J."/>
            <person name="Gilmore M."/>
            <person name="Abouelleil A."/>
            <person name="Cao P."/>
            <person name="Chapman S."/>
            <person name="Cusick C."/>
            <person name="Shea T."/>
            <person name="Young S."/>
            <person name="Neafsey D."/>
            <person name="Nusbaum C."/>
            <person name="Birren B."/>
        </authorList>
    </citation>
    <scope>NUCLEOTIDE SEQUENCE [LARGE SCALE GENOMIC DNA]</scope>
    <source>
        <strain evidence="7 9">4G2_DIV0659</strain>
    </source>
</reference>
<evidence type="ECO:0000313" key="7">
    <source>
        <dbReference type="EMBL" id="MEI5994029.1"/>
    </source>
</evidence>
<organism evidence="8">
    <name type="scientific">Candidatus Enterococcus mansonii</name>
    <dbReference type="NCBI Taxonomy" id="1834181"/>
    <lineage>
        <taxon>Bacteria</taxon>
        <taxon>Bacillati</taxon>
        <taxon>Bacillota</taxon>
        <taxon>Bacilli</taxon>
        <taxon>Lactobacillales</taxon>
        <taxon>Enterococcaceae</taxon>
        <taxon>Enterococcus</taxon>
    </lineage>
</organism>
<reference evidence="8" key="1">
    <citation type="submission" date="2017-05" db="EMBL/GenBank/DDBJ databases">
        <title>The Genome Sequence of Enterococcus sp. 4G2_DIV0659.</title>
        <authorList>
            <consortium name="The Broad Institute Genomics Platform"/>
            <consortium name="The Broad Institute Genomic Center for Infectious Diseases"/>
            <person name="Earl A."/>
            <person name="Manson A."/>
            <person name="Schwartman J."/>
            <person name="Gilmore M."/>
            <person name="Abouelleil A."/>
            <person name="Cao P."/>
            <person name="Chapman S."/>
            <person name="Cusick C."/>
            <person name="Shea T."/>
            <person name="Young S."/>
            <person name="Neafsey D."/>
            <person name="Nusbaum C."/>
            <person name="Birren B."/>
        </authorList>
    </citation>
    <scope>NUCLEOTIDE SEQUENCE [LARGE SCALE GENOMIC DNA]</scope>
    <source>
        <strain evidence="8">4G2_DIV0659</strain>
    </source>
</reference>
<keyword evidence="9" id="KW-1185">Reference proteome</keyword>
<evidence type="ECO:0000256" key="5">
    <source>
        <dbReference type="SAM" id="MobiDB-lite"/>
    </source>
</evidence>
<evidence type="ECO:0000256" key="3">
    <source>
        <dbReference type="ARBA" id="ARBA00022801"/>
    </source>
</evidence>
<dbReference type="Proteomes" id="UP000195139">
    <property type="component" value="Unassembled WGS sequence"/>
</dbReference>
<evidence type="ECO:0000256" key="4">
    <source>
        <dbReference type="ARBA" id="ARBA00022807"/>
    </source>
</evidence>
<dbReference type="AlphaFoldDB" id="A0A242CE70"/>
<keyword evidence="3" id="KW-0378">Hydrolase</keyword>
<dbReference type="InterPro" id="IPR000064">
    <property type="entry name" value="NLP_P60_dom"/>
</dbReference>
<feature type="domain" description="NlpC/P60" evidence="6">
    <location>
        <begin position="1"/>
        <end position="136"/>
    </location>
</feature>